<dbReference type="PANTHER" id="PTHR43683">
    <property type="entry name" value="MULTIDRUG EFFLUX PROTEIN YFMO"/>
    <property type="match status" value="1"/>
</dbReference>
<dbReference type="GO" id="GO:0016020">
    <property type="term" value="C:membrane"/>
    <property type="evidence" value="ECO:0007669"/>
    <property type="project" value="UniProtKB-SubCell"/>
</dbReference>
<name>A0A443LN01_9RHOB</name>
<accession>A0A443LN01</accession>
<gene>
    <name evidence="7" type="ORF">EOW65_06335</name>
</gene>
<keyword evidence="2 5" id="KW-0812">Transmembrane</keyword>
<dbReference type="PANTHER" id="PTHR43683:SF1">
    <property type="entry name" value="MULTIDRUG EFFLUX PROTEIN YFMO"/>
    <property type="match status" value="1"/>
</dbReference>
<feature type="transmembrane region" description="Helical" evidence="5">
    <location>
        <begin position="143"/>
        <end position="166"/>
    </location>
</feature>
<dbReference type="EMBL" id="SAVB01000006">
    <property type="protein sequence ID" value="RWR50571.1"/>
    <property type="molecule type" value="Genomic_DNA"/>
</dbReference>
<dbReference type="InterPro" id="IPR014729">
    <property type="entry name" value="Rossmann-like_a/b/a_fold"/>
</dbReference>
<dbReference type="PROSITE" id="PS50850">
    <property type="entry name" value="MFS"/>
    <property type="match status" value="1"/>
</dbReference>
<evidence type="ECO:0000256" key="3">
    <source>
        <dbReference type="ARBA" id="ARBA00022989"/>
    </source>
</evidence>
<feature type="transmembrane region" description="Helical" evidence="5">
    <location>
        <begin position="216"/>
        <end position="241"/>
    </location>
</feature>
<organism evidence="7 8">
    <name type="scientific">Paenirhodobacter ferrireducens</name>
    <dbReference type="NCBI Taxonomy" id="1215032"/>
    <lineage>
        <taxon>Bacteria</taxon>
        <taxon>Pseudomonadati</taxon>
        <taxon>Pseudomonadota</taxon>
        <taxon>Alphaproteobacteria</taxon>
        <taxon>Rhodobacterales</taxon>
        <taxon>Rhodobacter group</taxon>
        <taxon>Paenirhodobacter</taxon>
    </lineage>
</organism>
<feature type="transmembrane region" description="Helical" evidence="5">
    <location>
        <begin position="85"/>
        <end position="103"/>
    </location>
</feature>
<feature type="transmembrane region" description="Helical" evidence="5">
    <location>
        <begin position="364"/>
        <end position="383"/>
    </location>
</feature>
<dbReference type="AlphaFoldDB" id="A0A443LN01"/>
<dbReference type="SUPFAM" id="SSF103473">
    <property type="entry name" value="MFS general substrate transporter"/>
    <property type="match status" value="1"/>
</dbReference>
<feature type="domain" description="Major facilitator superfamily (MFS) profile" evidence="6">
    <location>
        <begin position="20"/>
        <end position="386"/>
    </location>
</feature>
<protein>
    <submittedName>
        <fullName evidence="7">MFS transporter</fullName>
    </submittedName>
</protein>
<feature type="transmembrane region" description="Helical" evidence="5">
    <location>
        <begin position="341"/>
        <end position="358"/>
    </location>
</feature>
<dbReference type="Pfam" id="PF00582">
    <property type="entry name" value="Usp"/>
    <property type="match status" value="1"/>
</dbReference>
<dbReference type="RefSeq" id="WP_128148130.1">
    <property type="nucleotide sequence ID" value="NZ_SAVB01000006.1"/>
</dbReference>
<sequence length="540" mass="54980">MSHPSPDTAAPSRFLDQPTAVWATAFACVVGFMSIGLVDPILTSIAAGLNAGPSQVSLLFTSYFLVTSVMMLVTGFVSSRIGARATLILGAGLIVIFAALAGTSGSVRELVAFRAGWGLGNAFFVVTALSVLVAVAKGGTGRAVLIYEAAMGLGLSVGPLLGAALGAHSWRWPFFGTATLMAVGLVSALVFLPSLPRPAQKTALSAPLRALGHPGLFTVSLAAFFYYFAFFAVLAFAPFVLDLSAHAVGAIFFGWGLMLALCSVFVAPRVEARFGLVPVVAVALAALAVLLVVMGSGNKPAIAAAVILSGAIMGVCNTLFTELALEVSDVPRPVASAGYNFLRWFAGVVAPWAVPTIAEHGSVLIAFSVAALAALLAPATLWLRRGSIAHHKAAPAIAPTPGLIVAAVDGSDADARVIDRAVALAKAMGGHAVLALHVRVSDVLDGAEAETEPRPQAEAIVARARARIAATGIAAQGEVLHATPGQAVRAALARAEAGGATHVVIGAPHEGALDDLLHGSFARAAEAAGRQRAIAVETVD</sequence>
<feature type="transmembrane region" description="Helical" evidence="5">
    <location>
        <begin position="247"/>
        <end position="267"/>
    </location>
</feature>
<dbReference type="Pfam" id="PF07690">
    <property type="entry name" value="MFS_1"/>
    <property type="match status" value="1"/>
</dbReference>
<evidence type="ECO:0000259" key="6">
    <source>
        <dbReference type="PROSITE" id="PS50850"/>
    </source>
</evidence>
<dbReference type="PRINTS" id="PR01035">
    <property type="entry name" value="TCRTETA"/>
</dbReference>
<dbReference type="GO" id="GO:0022857">
    <property type="term" value="F:transmembrane transporter activity"/>
    <property type="evidence" value="ECO:0007669"/>
    <property type="project" value="InterPro"/>
</dbReference>
<dbReference type="CDD" id="cd00293">
    <property type="entry name" value="USP-like"/>
    <property type="match status" value="1"/>
</dbReference>
<comment type="caution">
    <text evidence="7">The sequence shown here is derived from an EMBL/GenBank/DDBJ whole genome shotgun (WGS) entry which is preliminary data.</text>
</comment>
<feature type="transmembrane region" description="Helical" evidence="5">
    <location>
        <begin position="274"/>
        <end position="295"/>
    </location>
</feature>
<dbReference type="InterPro" id="IPR036259">
    <property type="entry name" value="MFS_trans_sf"/>
</dbReference>
<keyword evidence="3 5" id="KW-1133">Transmembrane helix</keyword>
<feature type="transmembrane region" description="Helical" evidence="5">
    <location>
        <begin position="58"/>
        <end position="78"/>
    </location>
</feature>
<dbReference type="CDD" id="cd17474">
    <property type="entry name" value="MFS_YfmO_like"/>
    <property type="match status" value="1"/>
</dbReference>
<evidence type="ECO:0000313" key="8">
    <source>
        <dbReference type="Proteomes" id="UP000286594"/>
    </source>
</evidence>
<dbReference type="InterPro" id="IPR011701">
    <property type="entry name" value="MFS"/>
</dbReference>
<keyword evidence="8" id="KW-1185">Reference proteome</keyword>
<dbReference type="Proteomes" id="UP000286594">
    <property type="component" value="Unassembled WGS sequence"/>
</dbReference>
<dbReference type="SUPFAM" id="SSF52402">
    <property type="entry name" value="Adenine nucleotide alpha hydrolases-like"/>
    <property type="match status" value="1"/>
</dbReference>
<evidence type="ECO:0000256" key="1">
    <source>
        <dbReference type="ARBA" id="ARBA00004141"/>
    </source>
</evidence>
<keyword evidence="4 5" id="KW-0472">Membrane</keyword>
<dbReference type="InterPro" id="IPR053200">
    <property type="entry name" value="YfmO-like"/>
</dbReference>
<dbReference type="InterPro" id="IPR020846">
    <property type="entry name" value="MFS_dom"/>
</dbReference>
<feature type="transmembrane region" description="Helical" evidence="5">
    <location>
        <begin position="301"/>
        <end position="320"/>
    </location>
</feature>
<comment type="subcellular location">
    <subcellularLocation>
        <location evidence="1">Membrane</location>
        <topology evidence="1">Multi-pass membrane protein</topology>
    </subcellularLocation>
</comment>
<dbReference type="OrthoDB" id="9788453at2"/>
<feature type="transmembrane region" description="Helical" evidence="5">
    <location>
        <begin position="172"/>
        <end position="195"/>
    </location>
</feature>
<dbReference type="InterPro" id="IPR006016">
    <property type="entry name" value="UspA"/>
</dbReference>
<dbReference type="InterPro" id="IPR001958">
    <property type="entry name" value="Tet-R_TetA/multi-R_MdtG-like"/>
</dbReference>
<evidence type="ECO:0000256" key="4">
    <source>
        <dbReference type="ARBA" id="ARBA00023136"/>
    </source>
</evidence>
<evidence type="ECO:0000256" key="2">
    <source>
        <dbReference type="ARBA" id="ARBA00022692"/>
    </source>
</evidence>
<evidence type="ECO:0000256" key="5">
    <source>
        <dbReference type="SAM" id="Phobius"/>
    </source>
</evidence>
<dbReference type="Gene3D" id="3.40.50.620">
    <property type="entry name" value="HUPs"/>
    <property type="match status" value="1"/>
</dbReference>
<feature type="transmembrane region" description="Helical" evidence="5">
    <location>
        <begin position="20"/>
        <end position="38"/>
    </location>
</feature>
<reference evidence="7 8" key="1">
    <citation type="submission" date="2019-01" db="EMBL/GenBank/DDBJ databases">
        <title>Sinorhodobacter populi sp. nov. isolated from the symptomatic bark tissue of Populus euramericana canker.</title>
        <authorList>
            <person name="Xu G."/>
        </authorList>
    </citation>
    <scope>NUCLEOTIDE SEQUENCE [LARGE SCALE GENOMIC DNA]</scope>
    <source>
        <strain evidence="7 8">CCTCC AB2012026</strain>
    </source>
</reference>
<evidence type="ECO:0000313" key="7">
    <source>
        <dbReference type="EMBL" id="RWR50571.1"/>
    </source>
</evidence>
<dbReference type="Gene3D" id="1.20.1250.20">
    <property type="entry name" value="MFS general substrate transporter like domains"/>
    <property type="match status" value="1"/>
</dbReference>
<proteinExistence type="predicted"/>
<feature type="transmembrane region" description="Helical" evidence="5">
    <location>
        <begin position="115"/>
        <end position="136"/>
    </location>
</feature>